<sequence>MSTTTNPVTQTAEVDVNSASIHDNIPVFTETGNLSRNIPKKMAAIKLDKTRAAG</sequence>
<dbReference type="Proteomes" id="UP000191931">
    <property type="component" value="Unassembled WGS sequence"/>
</dbReference>
<keyword evidence="2" id="KW-1185">Reference proteome</keyword>
<protein>
    <submittedName>
        <fullName evidence="1">Uncharacterized protein</fullName>
    </submittedName>
</protein>
<gene>
    <name evidence="1" type="ORF">MTBBW1_790016</name>
</gene>
<accession>A0A1W1HJS7</accession>
<organism evidence="1 2">
    <name type="scientific">Desulfamplus magnetovallimortis</name>
    <dbReference type="NCBI Taxonomy" id="1246637"/>
    <lineage>
        <taxon>Bacteria</taxon>
        <taxon>Pseudomonadati</taxon>
        <taxon>Thermodesulfobacteriota</taxon>
        <taxon>Desulfobacteria</taxon>
        <taxon>Desulfobacterales</taxon>
        <taxon>Desulfobacteraceae</taxon>
        <taxon>Desulfamplus</taxon>
    </lineage>
</organism>
<dbReference type="EMBL" id="FWEV01000324">
    <property type="protein sequence ID" value="SLM32618.1"/>
    <property type="molecule type" value="Genomic_DNA"/>
</dbReference>
<reference evidence="1 2" key="1">
    <citation type="submission" date="2017-03" db="EMBL/GenBank/DDBJ databases">
        <authorList>
            <person name="Afonso C.L."/>
            <person name="Miller P.J."/>
            <person name="Scott M.A."/>
            <person name="Spackman E."/>
            <person name="Goraichik I."/>
            <person name="Dimitrov K.M."/>
            <person name="Suarez D.L."/>
            <person name="Swayne D.E."/>
        </authorList>
    </citation>
    <scope>NUCLEOTIDE SEQUENCE [LARGE SCALE GENOMIC DNA]</scope>
    <source>
        <strain evidence="1">PRJEB14757</strain>
    </source>
</reference>
<evidence type="ECO:0000313" key="1">
    <source>
        <dbReference type="EMBL" id="SLM32618.1"/>
    </source>
</evidence>
<evidence type="ECO:0000313" key="2">
    <source>
        <dbReference type="Proteomes" id="UP000191931"/>
    </source>
</evidence>
<name>A0A1W1HJS7_9BACT</name>
<dbReference type="AlphaFoldDB" id="A0A1W1HJS7"/>
<proteinExistence type="predicted"/>